<name>A0ABQ2UYR1_9ACTN</name>
<organism evidence="2 3">
    <name type="scientific">Streptomyces albospinus</name>
    <dbReference type="NCBI Taxonomy" id="285515"/>
    <lineage>
        <taxon>Bacteria</taxon>
        <taxon>Bacillati</taxon>
        <taxon>Actinomycetota</taxon>
        <taxon>Actinomycetes</taxon>
        <taxon>Kitasatosporales</taxon>
        <taxon>Streptomycetaceae</taxon>
        <taxon>Streptomyces</taxon>
    </lineage>
</organism>
<dbReference type="Proteomes" id="UP000654471">
    <property type="component" value="Unassembled WGS sequence"/>
</dbReference>
<keyword evidence="3" id="KW-1185">Reference proteome</keyword>
<evidence type="ECO:0000313" key="3">
    <source>
        <dbReference type="Proteomes" id="UP000654471"/>
    </source>
</evidence>
<keyword evidence="1" id="KW-0812">Transmembrane</keyword>
<reference evidence="3" key="1">
    <citation type="journal article" date="2019" name="Int. J. Syst. Evol. Microbiol.">
        <title>The Global Catalogue of Microorganisms (GCM) 10K type strain sequencing project: providing services to taxonomists for standard genome sequencing and annotation.</title>
        <authorList>
            <consortium name="The Broad Institute Genomics Platform"/>
            <consortium name="The Broad Institute Genome Sequencing Center for Infectious Disease"/>
            <person name="Wu L."/>
            <person name="Ma J."/>
        </authorList>
    </citation>
    <scope>NUCLEOTIDE SEQUENCE [LARGE SCALE GENOMIC DNA]</scope>
    <source>
        <strain evidence="3">JCM 3399</strain>
    </source>
</reference>
<keyword evidence="1" id="KW-1133">Transmembrane helix</keyword>
<keyword evidence="1" id="KW-0472">Membrane</keyword>
<proteinExistence type="predicted"/>
<sequence>MSPAAQQTVAVTVVGGLAVLGLITFFSELNSSENDANFFGMAACVAGVILHALGWRERRDRQVRQRSRVPRPV</sequence>
<evidence type="ECO:0000256" key="1">
    <source>
        <dbReference type="SAM" id="Phobius"/>
    </source>
</evidence>
<feature type="transmembrane region" description="Helical" evidence="1">
    <location>
        <begin position="7"/>
        <end position="26"/>
    </location>
</feature>
<protein>
    <submittedName>
        <fullName evidence="2">Uncharacterized protein</fullName>
    </submittedName>
</protein>
<dbReference type="EMBL" id="BMRP01000008">
    <property type="protein sequence ID" value="GGU60758.1"/>
    <property type="molecule type" value="Genomic_DNA"/>
</dbReference>
<gene>
    <name evidence="2" type="ORF">GCM10010211_26970</name>
</gene>
<feature type="transmembrane region" description="Helical" evidence="1">
    <location>
        <begin position="38"/>
        <end position="55"/>
    </location>
</feature>
<accession>A0ABQ2UYR1</accession>
<comment type="caution">
    <text evidence="2">The sequence shown here is derived from an EMBL/GenBank/DDBJ whole genome shotgun (WGS) entry which is preliminary data.</text>
</comment>
<evidence type="ECO:0000313" key="2">
    <source>
        <dbReference type="EMBL" id="GGU60758.1"/>
    </source>
</evidence>